<proteinExistence type="inferred from homology"/>
<dbReference type="GO" id="GO:0006284">
    <property type="term" value="P:base-excision repair"/>
    <property type="evidence" value="ECO:0007669"/>
    <property type="project" value="TreeGrafter"/>
</dbReference>
<dbReference type="PANTHER" id="PTHR15114">
    <property type="entry name" value="REPLICATION PROTEIN A3"/>
    <property type="match status" value="1"/>
</dbReference>
<sequence>MDRPTPRVNAAKMAEYSEGKIVRVLGKVASLEDDRAILETSDAGQITVNLIKDTNMRDTFVEVIGKIAGESTLTELVTQNMGDSLDLALADKVVELTHAYPNVYPTGE</sequence>
<dbReference type="CDD" id="cd04479">
    <property type="entry name" value="RPA3"/>
    <property type="match status" value="1"/>
</dbReference>
<dbReference type="GO" id="GO:0006289">
    <property type="term" value="P:nucleotide-excision repair"/>
    <property type="evidence" value="ECO:0007669"/>
    <property type="project" value="TreeGrafter"/>
</dbReference>
<dbReference type="AlphaFoldDB" id="A0AAV5GJ81"/>
<keyword evidence="3" id="KW-0539">Nucleus</keyword>
<dbReference type="GO" id="GO:0035861">
    <property type="term" value="C:site of double-strand break"/>
    <property type="evidence" value="ECO:0007669"/>
    <property type="project" value="TreeGrafter"/>
</dbReference>
<name>A0AAV5GJ81_9BASI</name>
<comment type="similarity">
    <text evidence="2">Belongs to the replication factor A protein 3 family.</text>
</comment>
<dbReference type="InterPro" id="IPR012340">
    <property type="entry name" value="NA-bd_OB-fold"/>
</dbReference>
<evidence type="ECO:0000256" key="2">
    <source>
        <dbReference type="ARBA" id="ARBA00009761"/>
    </source>
</evidence>
<dbReference type="Proteomes" id="UP001342314">
    <property type="component" value="Unassembled WGS sequence"/>
</dbReference>
<evidence type="ECO:0000256" key="1">
    <source>
        <dbReference type="ARBA" id="ARBA00004123"/>
    </source>
</evidence>
<evidence type="ECO:0000313" key="5">
    <source>
        <dbReference type="Proteomes" id="UP001342314"/>
    </source>
</evidence>
<dbReference type="Gene3D" id="2.40.50.140">
    <property type="entry name" value="Nucleic acid-binding proteins"/>
    <property type="match status" value="1"/>
</dbReference>
<accession>A0AAV5GJ81</accession>
<dbReference type="GO" id="GO:0000724">
    <property type="term" value="P:double-strand break repair via homologous recombination"/>
    <property type="evidence" value="ECO:0007669"/>
    <property type="project" value="TreeGrafter"/>
</dbReference>
<dbReference type="PANTHER" id="PTHR15114:SF1">
    <property type="entry name" value="REPLICATION PROTEIN A 14 KDA SUBUNIT"/>
    <property type="match status" value="1"/>
</dbReference>
<dbReference type="EMBL" id="BQKY01000006">
    <property type="protein sequence ID" value="GJN90303.1"/>
    <property type="molecule type" value="Genomic_DNA"/>
</dbReference>
<dbReference type="InterPro" id="IPR013970">
    <property type="entry name" value="Rfa2"/>
</dbReference>
<evidence type="ECO:0008006" key="6">
    <source>
        <dbReference type="Google" id="ProtNLM"/>
    </source>
</evidence>
<protein>
    <recommendedName>
        <fullName evidence="6">Replication factor A protein 3</fullName>
    </recommendedName>
</protein>
<dbReference type="Pfam" id="PF08661">
    <property type="entry name" value="Rep_fac-A_3"/>
    <property type="match status" value="1"/>
</dbReference>
<dbReference type="GO" id="GO:0005662">
    <property type="term" value="C:DNA replication factor A complex"/>
    <property type="evidence" value="ECO:0007669"/>
    <property type="project" value="TreeGrafter"/>
</dbReference>
<reference evidence="4 5" key="1">
    <citation type="submission" date="2021-12" db="EMBL/GenBank/DDBJ databases">
        <title>High titer production of polyol ester of fatty acids by Rhodotorula paludigena BS15 towards product separation-free biomass refinery.</title>
        <authorList>
            <person name="Mano J."/>
            <person name="Ono H."/>
            <person name="Tanaka T."/>
            <person name="Naito K."/>
            <person name="Sushida H."/>
            <person name="Ike M."/>
            <person name="Tokuyasu K."/>
            <person name="Kitaoka M."/>
        </authorList>
    </citation>
    <scope>NUCLEOTIDE SEQUENCE [LARGE SCALE GENOMIC DNA]</scope>
    <source>
        <strain evidence="4 5">BS15</strain>
    </source>
</reference>
<evidence type="ECO:0000313" key="4">
    <source>
        <dbReference type="EMBL" id="GJN90303.1"/>
    </source>
</evidence>
<dbReference type="GO" id="GO:0003684">
    <property type="term" value="F:damaged DNA binding"/>
    <property type="evidence" value="ECO:0007669"/>
    <property type="project" value="TreeGrafter"/>
</dbReference>
<dbReference type="GO" id="GO:0006260">
    <property type="term" value="P:DNA replication"/>
    <property type="evidence" value="ECO:0007669"/>
    <property type="project" value="InterPro"/>
</dbReference>
<dbReference type="SUPFAM" id="SSF50249">
    <property type="entry name" value="Nucleic acid-binding proteins"/>
    <property type="match status" value="1"/>
</dbReference>
<comment type="caution">
    <text evidence="4">The sequence shown here is derived from an EMBL/GenBank/DDBJ whole genome shotgun (WGS) entry which is preliminary data.</text>
</comment>
<evidence type="ECO:0000256" key="3">
    <source>
        <dbReference type="ARBA" id="ARBA00023242"/>
    </source>
</evidence>
<comment type="subcellular location">
    <subcellularLocation>
        <location evidence="1">Nucleus</location>
    </subcellularLocation>
</comment>
<dbReference type="GO" id="GO:0006298">
    <property type="term" value="P:mismatch repair"/>
    <property type="evidence" value="ECO:0007669"/>
    <property type="project" value="TreeGrafter"/>
</dbReference>
<dbReference type="GO" id="GO:0003697">
    <property type="term" value="F:single-stranded DNA binding"/>
    <property type="evidence" value="ECO:0007669"/>
    <property type="project" value="TreeGrafter"/>
</dbReference>
<keyword evidence="5" id="KW-1185">Reference proteome</keyword>
<organism evidence="4 5">
    <name type="scientific">Rhodotorula paludigena</name>
    <dbReference type="NCBI Taxonomy" id="86838"/>
    <lineage>
        <taxon>Eukaryota</taxon>
        <taxon>Fungi</taxon>
        <taxon>Dikarya</taxon>
        <taxon>Basidiomycota</taxon>
        <taxon>Pucciniomycotina</taxon>
        <taxon>Microbotryomycetes</taxon>
        <taxon>Sporidiobolales</taxon>
        <taxon>Sporidiobolaceae</taxon>
        <taxon>Rhodotorula</taxon>
    </lineage>
</organism>
<gene>
    <name evidence="4" type="ORF">Rhopal_003312-T1</name>
</gene>